<reference evidence="1 2" key="1">
    <citation type="submission" date="2019-11" db="EMBL/GenBank/DDBJ databases">
        <title>Whole genome sequencing identifies a novel species of the genus Arsenicicoccus isolated from human blood.</title>
        <authorList>
            <person name="Jeong J.H."/>
            <person name="Kweon O.J."/>
            <person name="Kim H.R."/>
            <person name="Kim T.-H."/>
            <person name="Ha S.-M."/>
            <person name="Lee M.-K."/>
        </authorList>
    </citation>
    <scope>NUCLEOTIDE SEQUENCE [LARGE SCALE GENOMIC DNA]</scope>
    <source>
        <strain evidence="1 2">MKL-02</strain>
    </source>
</reference>
<proteinExistence type="predicted"/>
<name>A0A6I3IKE3_9MICO</name>
<comment type="caution">
    <text evidence="1">The sequence shown here is derived from an EMBL/GenBank/DDBJ whole genome shotgun (WGS) entry which is preliminary data.</text>
</comment>
<evidence type="ECO:0000313" key="1">
    <source>
        <dbReference type="EMBL" id="MTB73123.1"/>
    </source>
</evidence>
<protein>
    <submittedName>
        <fullName evidence="1">Uncharacterized protein</fullName>
    </submittedName>
</protein>
<dbReference type="Pfam" id="PF21810">
    <property type="entry name" value="DUF6880"/>
    <property type="match status" value="1"/>
</dbReference>
<dbReference type="InterPro" id="IPR049245">
    <property type="entry name" value="DUF6880"/>
</dbReference>
<dbReference type="AlphaFoldDB" id="A0A6I3IKE3"/>
<sequence length="416" mass="46268">MVGVSTLADAVLPLIRTRSDLYRYSAANAHGRDMHEAVDMLESAIPTTDPAEIYSVTHKALASSLKVIARADDSAGIIGDACRRLLELHPRAAAAARTPLGKLIDWMMKFQFDDDEVDYFELDPVAYAPALGEVGMASYRKRLAEVEAKLGPRPADRWNSGHSHEWFTLDWNAQRLAVLDHDINAIIRTHAKDRKVAAWLEDTAEAFEEIGEIDLAIDWAKQATDFDRGHQSLKAADYWCGLLEAHRPAEALDARLAVFRKWPSSTSAARLHEAAGKSWPDYRDEVVTTLAANPPDAVLFALLTLKEPAFAWNLAHSLALDSDHTWSELVKAYEKVDPLATLPIHQRLVENELVEAGAQHYRLAARRLARMRKLADGSELAGDVDGLIADLRDTHRRRPRLQQEFDRAGLPGAMGL</sequence>
<evidence type="ECO:0000313" key="2">
    <source>
        <dbReference type="Proteomes" id="UP000431092"/>
    </source>
</evidence>
<accession>A0A6I3IKE3</accession>
<dbReference type="EMBL" id="WLVL01000044">
    <property type="protein sequence ID" value="MTB73123.1"/>
    <property type="molecule type" value="Genomic_DNA"/>
</dbReference>
<organism evidence="1 2">
    <name type="scientific">Arsenicicoccus cauae</name>
    <dbReference type="NCBI Taxonomy" id="2663847"/>
    <lineage>
        <taxon>Bacteria</taxon>
        <taxon>Bacillati</taxon>
        <taxon>Actinomycetota</taxon>
        <taxon>Actinomycetes</taxon>
        <taxon>Micrococcales</taxon>
        <taxon>Intrasporangiaceae</taxon>
        <taxon>Arsenicicoccus</taxon>
    </lineage>
</organism>
<dbReference type="Proteomes" id="UP000431092">
    <property type="component" value="Unassembled WGS sequence"/>
</dbReference>
<keyword evidence="2" id="KW-1185">Reference proteome</keyword>
<gene>
    <name evidence="1" type="ORF">GGG17_14355</name>
</gene>